<keyword evidence="2" id="KW-0547">Nucleotide-binding</keyword>
<dbReference type="SUPFAM" id="SSF63999">
    <property type="entry name" value="Thiamin pyrophosphokinase, catalytic domain"/>
    <property type="match status" value="1"/>
</dbReference>
<dbReference type="STRING" id="1120918.SAMN05216249_107154"/>
<keyword evidence="4" id="KW-0067">ATP-binding</keyword>
<name>A0A1I0XTM3_9FIRM</name>
<gene>
    <name evidence="7" type="ORF">SAMN05216249_107154</name>
</gene>
<dbReference type="GO" id="GO:0030975">
    <property type="term" value="F:thiamine binding"/>
    <property type="evidence" value="ECO:0007669"/>
    <property type="project" value="InterPro"/>
</dbReference>
<keyword evidence="1" id="KW-0808">Transferase</keyword>
<dbReference type="Pfam" id="PF04265">
    <property type="entry name" value="TPK_B1_binding"/>
    <property type="match status" value="1"/>
</dbReference>
<dbReference type="Proteomes" id="UP000198838">
    <property type="component" value="Unassembled WGS sequence"/>
</dbReference>
<dbReference type="InterPro" id="IPR036371">
    <property type="entry name" value="TPK_B1-bd_sf"/>
</dbReference>
<dbReference type="PANTHER" id="PTHR41299">
    <property type="entry name" value="THIAMINE PYROPHOSPHOKINASE"/>
    <property type="match status" value="1"/>
</dbReference>
<evidence type="ECO:0000259" key="6">
    <source>
        <dbReference type="SMART" id="SM00983"/>
    </source>
</evidence>
<dbReference type="OrthoDB" id="9804377at2"/>
<accession>A0A1I0XTM3</accession>
<evidence type="ECO:0000313" key="8">
    <source>
        <dbReference type="Proteomes" id="UP000198838"/>
    </source>
</evidence>
<keyword evidence="3 7" id="KW-0418">Kinase</keyword>
<keyword evidence="8" id="KW-1185">Reference proteome</keyword>
<evidence type="ECO:0000313" key="7">
    <source>
        <dbReference type="EMBL" id="SFB04425.1"/>
    </source>
</evidence>
<sequence>MKNILIISGGNLSEYFVKQYIKDYGYDYIIAVDKGTEYFYNNNLVPDLIIGDFDSANRVCVEFYKEKYGNKVKQFDAEKDYTDTTIAVFEALQIVDEDGQIVILGGTGSRLDHVIGNIQILKAAYDKNIKCYIIDPHNRIHLAKSGETIKKSQSYGKYISFFPLGDKVTGLCLKGFKYNLENYILEYGKSLGVSNELESENACISFQDGILLMIESKD</sequence>
<evidence type="ECO:0000256" key="4">
    <source>
        <dbReference type="ARBA" id="ARBA00022840"/>
    </source>
</evidence>
<dbReference type="Gene3D" id="3.40.50.10240">
    <property type="entry name" value="Thiamin pyrophosphokinase, catalytic domain"/>
    <property type="match status" value="1"/>
</dbReference>
<dbReference type="AlphaFoldDB" id="A0A1I0XTM3"/>
<dbReference type="EC" id="2.7.6.2" evidence="5"/>
<reference evidence="7 8" key="1">
    <citation type="submission" date="2016-10" db="EMBL/GenBank/DDBJ databases">
        <authorList>
            <person name="de Groot N.N."/>
        </authorList>
    </citation>
    <scope>NUCLEOTIDE SEQUENCE [LARGE SCALE GENOMIC DNA]</scope>
    <source>
        <strain evidence="7 8">DSM 5522</strain>
    </source>
</reference>
<feature type="domain" description="Thiamin pyrophosphokinase thiamin-binding" evidence="6">
    <location>
        <begin position="146"/>
        <end position="212"/>
    </location>
</feature>
<dbReference type="EMBL" id="FOJY01000007">
    <property type="protein sequence ID" value="SFB04425.1"/>
    <property type="molecule type" value="Genomic_DNA"/>
</dbReference>
<dbReference type="InterPro" id="IPR007373">
    <property type="entry name" value="Thiamin_PyroPKinase_B1-bd"/>
</dbReference>
<dbReference type="Pfam" id="PF04263">
    <property type="entry name" value="TPK_catalytic"/>
    <property type="match status" value="1"/>
</dbReference>
<proteinExistence type="predicted"/>
<dbReference type="GO" id="GO:0016301">
    <property type="term" value="F:kinase activity"/>
    <property type="evidence" value="ECO:0007669"/>
    <property type="project" value="UniProtKB-KW"/>
</dbReference>
<evidence type="ECO:0000256" key="3">
    <source>
        <dbReference type="ARBA" id="ARBA00022777"/>
    </source>
</evidence>
<evidence type="ECO:0000256" key="5">
    <source>
        <dbReference type="NCBIfam" id="TIGR01378"/>
    </source>
</evidence>
<dbReference type="InterPro" id="IPR006282">
    <property type="entry name" value="Thi_PPkinase"/>
</dbReference>
<protein>
    <recommendedName>
        <fullName evidence="5">Thiamine diphosphokinase</fullName>
        <ecNumber evidence="5">2.7.6.2</ecNumber>
    </recommendedName>
</protein>
<evidence type="ECO:0000256" key="2">
    <source>
        <dbReference type="ARBA" id="ARBA00022741"/>
    </source>
</evidence>
<dbReference type="RefSeq" id="WP_092871910.1">
    <property type="nucleotide sequence ID" value="NZ_FOJY01000007.1"/>
</dbReference>
<dbReference type="SMART" id="SM00983">
    <property type="entry name" value="TPK_B1_binding"/>
    <property type="match status" value="1"/>
</dbReference>
<dbReference type="GO" id="GO:0005524">
    <property type="term" value="F:ATP binding"/>
    <property type="evidence" value="ECO:0007669"/>
    <property type="project" value="UniProtKB-KW"/>
</dbReference>
<dbReference type="InterPro" id="IPR007371">
    <property type="entry name" value="TPK_catalytic"/>
</dbReference>
<dbReference type="InterPro" id="IPR053149">
    <property type="entry name" value="TPK"/>
</dbReference>
<organism evidence="7 8">
    <name type="scientific">Acetitomaculum ruminis DSM 5522</name>
    <dbReference type="NCBI Taxonomy" id="1120918"/>
    <lineage>
        <taxon>Bacteria</taxon>
        <taxon>Bacillati</taxon>
        <taxon>Bacillota</taxon>
        <taxon>Clostridia</taxon>
        <taxon>Lachnospirales</taxon>
        <taxon>Lachnospiraceae</taxon>
        <taxon>Acetitomaculum</taxon>
    </lineage>
</organism>
<dbReference type="InterPro" id="IPR036759">
    <property type="entry name" value="TPK_catalytic_sf"/>
</dbReference>
<evidence type="ECO:0000256" key="1">
    <source>
        <dbReference type="ARBA" id="ARBA00022679"/>
    </source>
</evidence>
<dbReference type="GO" id="GO:0006772">
    <property type="term" value="P:thiamine metabolic process"/>
    <property type="evidence" value="ECO:0007669"/>
    <property type="project" value="UniProtKB-UniRule"/>
</dbReference>
<dbReference type="GO" id="GO:0004788">
    <property type="term" value="F:thiamine diphosphokinase activity"/>
    <property type="evidence" value="ECO:0007669"/>
    <property type="project" value="UniProtKB-UniRule"/>
</dbReference>
<dbReference type="GO" id="GO:0009229">
    <property type="term" value="P:thiamine diphosphate biosynthetic process"/>
    <property type="evidence" value="ECO:0007669"/>
    <property type="project" value="InterPro"/>
</dbReference>
<dbReference type="CDD" id="cd07995">
    <property type="entry name" value="TPK"/>
    <property type="match status" value="1"/>
</dbReference>
<dbReference type="NCBIfam" id="TIGR01378">
    <property type="entry name" value="thi_PPkinase"/>
    <property type="match status" value="1"/>
</dbReference>
<dbReference type="PANTHER" id="PTHR41299:SF1">
    <property type="entry name" value="THIAMINE PYROPHOSPHOKINASE"/>
    <property type="match status" value="1"/>
</dbReference>
<dbReference type="SUPFAM" id="SSF63862">
    <property type="entry name" value="Thiamin pyrophosphokinase, substrate-binding domain"/>
    <property type="match status" value="1"/>
</dbReference>